<dbReference type="GO" id="GO:0016491">
    <property type="term" value="F:oxidoreductase activity"/>
    <property type="evidence" value="ECO:0007669"/>
    <property type="project" value="UniProtKB-KW"/>
</dbReference>
<reference evidence="4 5" key="1">
    <citation type="submission" date="2016-10" db="EMBL/GenBank/DDBJ databases">
        <authorList>
            <person name="de Groot N.N."/>
        </authorList>
    </citation>
    <scope>NUCLEOTIDE SEQUENCE [LARGE SCALE GENOMIC DNA]</scope>
    <source>
        <strain evidence="5">P4B,CCM 7963,CECT 7998,DSM 25260,IBRC-M 10614,KCTC 13821</strain>
    </source>
</reference>
<evidence type="ECO:0000256" key="3">
    <source>
        <dbReference type="ARBA" id="ARBA00023002"/>
    </source>
</evidence>
<dbReference type="PRINTS" id="PR00469">
    <property type="entry name" value="PNDRDTASEII"/>
</dbReference>
<evidence type="ECO:0000256" key="2">
    <source>
        <dbReference type="ARBA" id="ARBA00022630"/>
    </source>
</evidence>
<dbReference type="SUPFAM" id="SSF51905">
    <property type="entry name" value="FAD/NAD(P)-binding domain"/>
    <property type="match status" value="1"/>
</dbReference>
<dbReference type="STRING" id="930129.SAMN05216352_101170"/>
<dbReference type="Gene3D" id="3.50.50.60">
    <property type="entry name" value="FAD/NAD(P)-binding domain"/>
    <property type="match status" value="2"/>
</dbReference>
<organism evidence="4 5">
    <name type="scientific">Alteribacillus bidgolensis</name>
    <dbReference type="NCBI Taxonomy" id="930129"/>
    <lineage>
        <taxon>Bacteria</taxon>
        <taxon>Bacillati</taxon>
        <taxon>Bacillota</taxon>
        <taxon>Bacilli</taxon>
        <taxon>Bacillales</taxon>
        <taxon>Bacillaceae</taxon>
        <taxon>Alteribacillus</taxon>
    </lineage>
</organism>
<keyword evidence="2" id="KW-0285">Flavoprotein</keyword>
<dbReference type="InterPro" id="IPR050097">
    <property type="entry name" value="Ferredoxin-NADP_redctase_2"/>
</dbReference>
<dbReference type="InterPro" id="IPR036188">
    <property type="entry name" value="FAD/NAD-bd_sf"/>
</dbReference>
<evidence type="ECO:0000313" key="4">
    <source>
        <dbReference type="EMBL" id="SDH39602.1"/>
    </source>
</evidence>
<keyword evidence="5" id="KW-1185">Reference proteome</keyword>
<accession>A0A1G8C2A3</accession>
<dbReference type="Proteomes" id="UP000199017">
    <property type="component" value="Unassembled WGS sequence"/>
</dbReference>
<dbReference type="AlphaFoldDB" id="A0A1G8C2A3"/>
<gene>
    <name evidence="4" type="ORF">SAMN05216352_101170</name>
</gene>
<protein>
    <submittedName>
        <fullName evidence="4">Thioredoxin reductase (NADPH)</fullName>
    </submittedName>
</protein>
<dbReference type="NCBIfam" id="TIGR04018">
    <property type="entry name" value="Bthiol_YpdA"/>
    <property type="match status" value="1"/>
</dbReference>
<evidence type="ECO:0000256" key="1">
    <source>
        <dbReference type="ARBA" id="ARBA00001974"/>
    </source>
</evidence>
<dbReference type="PRINTS" id="PR00368">
    <property type="entry name" value="FADPNR"/>
</dbReference>
<comment type="cofactor">
    <cofactor evidence="1">
        <name>FAD</name>
        <dbReference type="ChEBI" id="CHEBI:57692"/>
    </cofactor>
</comment>
<evidence type="ECO:0000313" key="5">
    <source>
        <dbReference type="Proteomes" id="UP000199017"/>
    </source>
</evidence>
<dbReference type="Pfam" id="PF13738">
    <property type="entry name" value="Pyr_redox_3"/>
    <property type="match status" value="1"/>
</dbReference>
<proteinExistence type="predicted"/>
<dbReference type="EMBL" id="FNDU01000001">
    <property type="protein sequence ID" value="SDH39602.1"/>
    <property type="molecule type" value="Genomic_DNA"/>
</dbReference>
<name>A0A1G8C2A3_9BACI</name>
<sequence>MLEEEIIIIGAGPCGLAAGIALQEKGYNPLLIEKANIVHSIYNYPSHQTFFSSSEKLEIGDIPFSSIERKPKRHEALVYYRQVAKRRKLRIHSYEKVEKVNKSTDGFDVFTLSINGKEKAYHCNYIVAATGYYDNPNIMEIEGEGLPHVFHYFKEAHPFFQKKVTIIGGKNSAVDAALALEQAGAEVTVLYRGKSFSDAVKPWILPDFYSLVRQQKVDMVYEADVKKITTHSVYYKKEGKEHQVESEFVFAMTGYHPDHSFLHSMGVKTDADSGRPVFNEDTMESNVQGLYIAGVLAAGNDANEIFIENGRFHGEYIANSIEKQNKNQINRNVNM</sequence>
<dbReference type="PANTHER" id="PTHR48105">
    <property type="entry name" value="THIOREDOXIN REDUCTASE 1-RELATED-RELATED"/>
    <property type="match status" value="1"/>
</dbReference>
<dbReference type="InterPro" id="IPR023856">
    <property type="entry name" value="Bdr"/>
</dbReference>
<dbReference type="RefSeq" id="WP_091579583.1">
    <property type="nucleotide sequence ID" value="NZ_FNDU01000001.1"/>
</dbReference>
<dbReference type="OrthoDB" id="9778740at2"/>
<keyword evidence="3" id="KW-0560">Oxidoreductase</keyword>